<evidence type="ECO:0000256" key="5">
    <source>
        <dbReference type="ARBA" id="ARBA00022642"/>
    </source>
</evidence>
<dbReference type="GO" id="GO:0034628">
    <property type="term" value="P:'de novo' NAD+ biosynthetic process from L-aspartate"/>
    <property type="evidence" value="ECO:0000318"/>
    <property type="project" value="GO_Central"/>
</dbReference>
<evidence type="ECO:0000256" key="10">
    <source>
        <dbReference type="SAM" id="MobiDB-lite"/>
    </source>
</evidence>
<evidence type="ECO:0000256" key="1">
    <source>
        <dbReference type="ARBA" id="ARBA00001966"/>
    </source>
</evidence>
<keyword evidence="4" id="KW-0004">4Fe-4S</keyword>
<dbReference type="UniPathway" id="UPA00253">
    <property type="reaction ID" value="UER00327"/>
</dbReference>
<dbReference type="SUPFAM" id="SSF82649">
    <property type="entry name" value="SufE/NifU"/>
    <property type="match status" value="1"/>
</dbReference>
<dbReference type="GO" id="GO:0046872">
    <property type="term" value="F:metal ion binding"/>
    <property type="evidence" value="ECO:0007669"/>
    <property type="project" value="UniProtKB-KW"/>
</dbReference>
<feature type="compositionally biased region" description="Polar residues" evidence="10">
    <location>
        <begin position="74"/>
        <end position="83"/>
    </location>
</feature>
<evidence type="ECO:0000256" key="3">
    <source>
        <dbReference type="ARBA" id="ARBA00012669"/>
    </source>
</evidence>
<gene>
    <name evidence="12" type="ORF">KFL_008730030</name>
</gene>
<reference evidence="12 13" key="1">
    <citation type="journal article" date="2014" name="Nat. Commun.">
        <title>Klebsormidium flaccidum genome reveals primary factors for plant terrestrial adaptation.</title>
        <authorList>
            <person name="Hori K."/>
            <person name="Maruyama F."/>
            <person name="Fujisawa T."/>
            <person name="Togashi T."/>
            <person name="Yamamoto N."/>
            <person name="Seo M."/>
            <person name="Sato S."/>
            <person name="Yamada T."/>
            <person name="Mori H."/>
            <person name="Tajima N."/>
            <person name="Moriyama T."/>
            <person name="Ikeuchi M."/>
            <person name="Watanabe M."/>
            <person name="Wada H."/>
            <person name="Kobayashi K."/>
            <person name="Saito M."/>
            <person name="Masuda T."/>
            <person name="Sasaki-Sekimoto Y."/>
            <person name="Mashiguchi K."/>
            <person name="Awai K."/>
            <person name="Shimojima M."/>
            <person name="Masuda S."/>
            <person name="Iwai M."/>
            <person name="Nobusawa T."/>
            <person name="Narise T."/>
            <person name="Kondo S."/>
            <person name="Saito H."/>
            <person name="Sato R."/>
            <person name="Murakawa M."/>
            <person name="Ihara Y."/>
            <person name="Oshima-Yamada Y."/>
            <person name="Ohtaka K."/>
            <person name="Satoh M."/>
            <person name="Sonobe K."/>
            <person name="Ishii M."/>
            <person name="Ohtani R."/>
            <person name="Kanamori-Sato M."/>
            <person name="Honoki R."/>
            <person name="Miyazaki D."/>
            <person name="Mochizuki H."/>
            <person name="Umetsu J."/>
            <person name="Higashi K."/>
            <person name="Shibata D."/>
            <person name="Kamiya Y."/>
            <person name="Sato N."/>
            <person name="Nakamura Y."/>
            <person name="Tabata S."/>
            <person name="Ida S."/>
            <person name="Kurokawa K."/>
            <person name="Ohta H."/>
        </authorList>
    </citation>
    <scope>NUCLEOTIDE SEQUENCE [LARGE SCALE GENOMIC DNA]</scope>
    <source>
        <strain evidence="12 13">NIES-2285</strain>
    </source>
</reference>
<keyword evidence="7" id="KW-0479">Metal-binding</keyword>
<feature type="domain" description="Fe-S metabolism associated" evidence="11">
    <location>
        <begin position="140"/>
        <end position="259"/>
    </location>
</feature>
<organism evidence="12 13">
    <name type="scientific">Klebsormidium nitens</name>
    <name type="common">Green alga</name>
    <name type="synonym">Ulothrix nitens</name>
    <dbReference type="NCBI Taxonomy" id="105231"/>
    <lineage>
        <taxon>Eukaryota</taxon>
        <taxon>Viridiplantae</taxon>
        <taxon>Streptophyta</taxon>
        <taxon>Klebsormidiophyceae</taxon>
        <taxon>Klebsormidiales</taxon>
        <taxon>Klebsormidiaceae</taxon>
        <taxon>Klebsormidium</taxon>
    </lineage>
</organism>
<dbReference type="InterPro" id="IPR036094">
    <property type="entry name" value="NadA_sf"/>
</dbReference>
<dbReference type="Gene3D" id="3.90.1010.10">
    <property type="match status" value="1"/>
</dbReference>
<proteinExistence type="predicted"/>
<evidence type="ECO:0000313" key="12">
    <source>
        <dbReference type="EMBL" id="GAQ91875.1"/>
    </source>
</evidence>
<keyword evidence="9" id="KW-0411">Iron-sulfur</keyword>
<dbReference type="FunFam" id="3.40.50.10800:FF:000006">
    <property type="entry name" value="Quinolinate synthase, chloroplastic"/>
    <property type="match status" value="1"/>
</dbReference>
<dbReference type="Proteomes" id="UP000054558">
    <property type="component" value="Unassembled WGS sequence"/>
</dbReference>
<dbReference type="EC" id="2.5.1.72" evidence="3"/>
<feature type="compositionally biased region" description="Low complexity" evidence="10">
    <location>
        <begin position="32"/>
        <end position="43"/>
    </location>
</feature>
<dbReference type="InterPro" id="IPR003808">
    <property type="entry name" value="Fe-S_metab-assoc_dom"/>
</dbReference>
<name>A0A1Y1ILX0_KLENI</name>
<dbReference type="GO" id="GO:0051539">
    <property type="term" value="F:4 iron, 4 sulfur cluster binding"/>
    <property type="evidence" value="ECO:0000318"/>
    <property type="project" value="GO_Central"/>
</dbReference>
<evidence type="ECO:0000256" key="7">
    <source>
        <dbReference type="ARBA" id="ARBA00022723"/>
    </source>
</evidence>
<dbReference type="Gene3D" id="3.40.50.10800">
    <property type="entry name" value="NadA-like"/>
    <property type="match status" value="3"/>
</dbReference>
<dbReference type="GO" id="GO:0008987">
    <property type="term" value="F:quinolinate synthetase A activity"/>
    <property type="evidence" value="ECO:0000318"/>
    <property type="project" value="GO_Central"/>
</dbReference>
<evidence type="ECO:0000256" key="2">
    <source>
        <dbReference type="ARBA" id="ARBA00005065"/>
    </source>
</evidence>
<evidence type="ECO:0000256" key="9">
    <source>
        <dbReference type="ARBA" id="ARBA00023014"/>
    </source>
</evidence>
<evidence type="ECO:0000256" key="6">
    <source>
        <dbReference type="ARBA" id="ARBA00022679"/>
    </source>
</evidence>
<keyword evidence="8" id="KW-0408">Iron</keyword>
<dbReference type="EMBL" id="DF237822">
    <property type="protein sequence ID" value="GAQ91875.1"/>
    <property type="molecule type" value="Genomic_DNA"/>
</dbReference>
<feature type="region of interest" description="Disordered" evidence="10">
    <location>
        <begin position="1"/>
        <end position="50"/>
    </location>
</feature>
<evidence type="ECO:0000256" key="4">
    <source>
        <dbReference type="ARBA" id="ARBA00022485"/>
    </source>
</evidence>
<dbReference type="Pfam" id="PF02445">
    <property type="entry name" value="NadA"/>
    <property type="match status" value="1"/>
</dbReference>
<dbReference type="Pfam" id="PF02657">
    <property type="entry name" value="SufE"/>
    <property type="match status" value="1"/>
</dbReference>
<dbReference type="PANTHER" id="PTHR30573">
    <property type="entry name" value="QUINOLINATE SYNTHETASE A"/>
    <property type="match status" value="1"/>
</dbReference>
<sequence>MEVATRSAASFPHLLPDGQVLHGQGQARGKPARPAALASSPSPLKIPRRGPLFCRCGKELPRSDFFGTSWHPDASSQRPQSTRPAFARAEGQAGREGGRKQRGSIGATARERRQVRAAVSVVQDVVTETGGWGLEEVRRRFEALADGQSKYRLLLQYAAGLPRLGEGDKTADNRVMGCTAQVYVTVCLDDAGLVQLGGDSDSELSRGLVAVLVAALGGRPPAEVLAVQEDALAGLQLGSAVTSRSRINGFYNMLQSIQRRTRAAVAAAAGEAPPAPFPSLLITAGGEAVEAQGEFARAQAEYLSPDPAAVTELVNLLREKKIGVVAHFYMDPQVQGVLAAAARQWPHIHISDSLVMADRAVSMAAAGCERIAVLGVDFMSENVRAILSRGGYPEVPVYRMAAEHIGCSLAEAAESPAYVDFLEEAAGTPGSLHVIYINTSLGTKAEAHARVPTITCTSSNVVQTVLQAFAQVPECSVYYGPDTYMGGNLGTLLRQLATQSDEDVAKVHPAHTQASIRALLPRLHYFQDGACMVHDMFGQAVTQRVRASYGDAYQAAHFEVPGEMFDLALEAAARGMGIVGSTKNILDFIAERTQAALAAGYAQRLQFVLGTEAGMVTAIVNKVKGILKEARAAGNDTPVEVEIVFPVSADAVTATGENGSGGSEALAGLTIVPGVAAGEGCSTAGGCASCPYMKMNSLDALLMVCRRIGTPGEALLDAFQPRMVDRTVAGKAAVDLGSDSILHMRHFQTNGKLSDELVADIRTRNQHGRQGPL</sequence>
<dbReference type="AlphaFoldDB" id="A0A1Y1ILX0"/>
<dbReference type="OrthoDB" id="66991at2759"/>
<keyword evidence="5" id="KW-0662">Pyridine nucleotide biosynthesis</keyword>
<protein>
    <recommendedName>
        <fullName evidence="3">quinolinate synthase</fullName>
        <ecNumber evidence="3">2.5.1.72</ecNumber>
    </recommendedName>
</protein>
<feature type="region of interest" description="Disordered" evidence="10">
    <location>
        <begin position="67"/>
        <end position="111"/>
    </location>
</feature>
<dbReference type="SUPFAM" id="SSF142754">
    <property type="entry name" value="NadA-like"/>
    <property type="match status" value="1"/>
</dbReference>
<dbReference type="STRING" id="105231.A0A1Y1ILX0"/>
<accession>A0A1Y1ILX0</accession>
<evidence type="ECO:0000313" key="13">
    <source>
        <dbReference type="Proteomes" id="UP000054558"/>
    </source>
</evidence>
<evidence type="ECO:0000259" key="11">
    <source>
        <dbReference type="Pfam" id="PF02657"/>
    </source>
</evidence>
<keyword evidence="6" id="KW-0808">Transferase</keyword>
<comment type="cofactor">
    <cofactor evidence="1">
        <name>[4Fe-4S] cluster</name>
        <dbReference type="ChEBI" id="CHEBI:49883"/>
    </cofactor>
</comment>
<evidence type="ECO:0000256" key="8">
    <source>
        <dbReference type="ARBA" id="ARBA00023004"/>
    </source>
</evidence>
<dbReference type="InterPro" id="IPR003473">
    <property type="entry name" value="NadA"/>
</dbReference>
<dbReference type="GO" id="GO:0009507">
    <property type="term" value="C:chloroplast"/>
    <property type="evidence" value="ECO:0000318"/>
    <property type="project" value="GO_Central"/>
</dbReference>
<dbReference type="OMA" id="MRFWADS"/>
<keyword evidence="13" id="KW-1185">Reference proteome</keyword>
<dbReference type="PANTHER" id="PTHR30573:SF0">
    <property type="entry name" value="QUINOLINATE SYNTHASE, CHLOROPLASTIC"/>
    <property type="match status" value="1"/>
</dbReference>
<comment type="pathway">
    <text evidence="2">Cofactor biosynthesis; NAD(+) biosynthesis; quinolinate from iminoaspartate: step 1/1.</text>
</comment>